<comment type="caution">
    <text evidence="5">The sequence shown here is derived from an EMBL/GenBank/DDBJ whole genome shotgun (WGS) entry which is preliminary data.</text>
</comment>
<evidence type="ECO:0000256" key="1">
    <source>
        <dbReference type="SAM" id="Coils"/>
    </source>
</evidence>
<name>A0AAD8XS35_9STRA</name>
<keyword evidence="6" id="KW-1185">Reference proteome</keyword>
<accession>A0AAD8XS35</accession>
<dbReference type="AlphaFoldDB" id="A0AAD8XS35"/>
<feature type="transmembrane region" description="Helical" evidence="3">
    <location>
        <begin position="65"/>
        <end position="84"/>
    </location>
</feature>
<dbReference type="EMBL" id="JATAAI010000066">
    <property type="protein sequence ID" value="KAK1732455.1"/>
    <property type="molecule type" value="Genomic_DNA"/>
</dbReference>
<evidence type="ECO:0000259" key="4">
    <source>
        <dbReference type="PROSITE" id="PS50033"/>
    </source>
</evidence>
<keyword evidence="3" id="KW-0472">Membrane</keyword>
<keyword evidence="3" id="KW-0812">Transmembrane</keyword>
<gene>
    <name evidence="5" type="ORF">QTG54_016849</name>
</gene>
<dbReference type="InterPro" id="IPR029071">
    <property type="entry name" value="Ubiquitin-like_domsf"/>
</dbReference>
<evidence type="ECO:0000256" key="2">
    <source>
        <dbReference type="SAM" id="MobiDB-lite"/>
    </source>
</evidence>
<dbReference type="CDD" id="cd01767">
    <property type="entry name" value="UBX"/>
    <property type="match status" value="1"/>
</dbReference>
<sequence>MTEEERGGMPSSAEQCGKNDDYCVGRTTQNNLQHNDEQILSSPLKVDGYDDETIQMQLSANSQDLLLVASITLICFSLVAWFLFRHLKQQKEWQQASNLQLKQISLRNNMQSNLQPKEEEKRTIKAAATETNAASKNSTDTCKGIDNDRVRSIRAQQQKQHEIKAKLAKQQKRLAEKEKKKLIHESLQHEAADQAYERRRQVIREEQSMLQAATHEISISNEAEETERRELLRMQNLEYEESLRLDQERFLQATIETERCRRRATALQDAIHRLERAGIYTSDLPIIEQNTITAVEINDEDKIQVRLMLPSGKRVQVTYSKYHSIGLIYDFALVILNYNQQDQDKHISTQEVTRSQSERRAYAELKELFDPFTIKTTFPPQTFEQMDLTLKQCGLQQSVMLMVTVESD</sequence>
<evidence type="ECO:0000313" key="6">
    <source>
        <dbReference type="Proteomes" id="UP001224775"/>
    </source>
</evidence>
<feature type="domain" description="UBX" evidence="4">
    <location>
        <begin position="298"/>
        <end position="403"/>
    </location>
</feature>
<dbReference type="Pfam" id="PF00789">
    <property type="entry name" value="UBX"/>
    <property type="match status" value="1"/>
</dbReference>
<dbReference type="Proteomes" id="UP001224775">
    <property type="component" value="Unassembled WGS sequence"/>
</dbReference>
<keyword evidence="3" id="KW-1133">Transmembrane helix</keyword>
<feature type="coiled-coil region" evidence="1">
    <location>
        <begin position="153"/>
        <end position="185"/>
    </location>
</feature>
<dbReference type="SUPFAM" id="SSF54236">
    <property type="entry name" value="Ubiquitin-like"/>
    <property type="match status" value="1"/>
</dbReference>
<dbReference type="Gene3D" id="3.10.20.90">
    <property type="entry name" value="Phosphatidylinositol 3-kinase Catalytic Subunit, Chain A, domain 1"/>
    <property type="match status" value="1"/>
</dbReference>
<keyword evidence="1" id="KW-0175">Coiled coil</keyword>
<protein>
    <recommendedName>
        <fullName evidence="4">UBX domain-containing protein</fullName>
    </recommendedName>
</protein>
<organism evidence="5 6">
    <name type="scientific">Skeletonema marinoi</name>
    <dbReference type="NCBI Taxonomy" id="267567"/>
    <lineage>
        <taxon>Eukaryota</taxon>
        <taxon>Sar</taxon>
        <taxon>Stramenopiles</taxon>
        <taxon>Ochrophyta</taxon>
        <taxon>Bacillariophyta</taxon>
        <taxon>Coscinodiscophyceae</taxon>
        <taxon>Thalassiosirophycidae</taxon>
        <taxon>Thalassiosirales</taxon>
        <taxon>Skeletonemataceae</taxon>
        <taxon>Skeletonema</taxon>
        <taxon>Skeletonema marinoi-dohrnii complex</taxon>
    </lineage>
</organism>
<dbReference type="InterPro" id="IPR001012">
    <property type="entry name" value="UBX_dom"/>
</dbReference>
<feature type="region of interest" description="Disordered" evidence="2">
    <location>
        <begin position="1"/>
        <end position="20"/>
    </location>
</feature>
<reference evidence="5" key="1">
    <citation type="submission" date="2023-06" db="EMBL/GenBank/DDBJ databases">
        <title>Survivors Of The Sea: Transcriptome response of Skeletonema marinoi to long-term dormancy.</title>
        <authorList>
            <person name="Pinder M.I.M."/>
            <person name="Kourtchenko O."/>
            <person name="Robertson E.K."/>
            <person name="Larsson T."/>
            <person name="Maumus F."/>
            <person name="Osuna-Cruz C.M."/>
            <person name="Vancaester E."/>
            <person name="Stenow R."/>
            <person name="Vandepoele K."/>
            <person name="Ploug H."/>
            <person name="Bruchert V."/>
            <person name="Godhe A."/>
            <person name="Topel M."/>
        </authorList>
    </citation>
    <scope>NUCLEOTIDE SEQUENCE</scope>
    <source>
        <strain evidence="5">R05AC</strain>
    </source>
</reference>
<proteinExistence type="predicted"/>
<dbReference type="PROSITE" id="PS50033">
    <property type="entry name" value="UBX"/>
    <property type="match status" value="1"/>
</dbReference>
<evidence type="ECO:0000256" key="3">
    <source>
        <dbReference type="SAM" id="Phobius"/>
    </source>
</evidence>
<evidence type="ECO:0000313" key="5">
    <source>
        <dbReference type="EMBL" id="KAK1732455.1"/>
    </source>
</evidence>